<name>A0A5P2XDT2_STRST</name>
<gene>
    <name evidence="11" type="ORF">CP982_31155</name>
</gene>
<dbReference type="KEGG" id="sspb:CP982_31155"/>
<dbReference type="Proteomes" id="UP000326505">
    <property type="component" value="Chromosome"/>
</dbReference>
<dbReference type="InterPro" id="IPR008271">
    <property type="entry name" value="Ser/Thr_kinase_AS"/>
</dbReference>
<dbReference type="Gene3D" id="1.10.510.10">
    <property type="entry name" value="Transferase(Phosphotransferase) domain 1"/>
    <property type="match status" value="1"/>
</dbReference>
<dbReference type="PROSITE" id="PS50011">
    <property type="entry name" value="PROTEIN_KINASE_DOM"/>
    <property type="match status" value="1"/>
</dbReference>
<dbReference type="CDD" id="cd14014">
    <property type="entry name" value="STKc_PknB_like"/>
    <property type="match status" value="1"/>
</dbReference>
<proteinExistence type="predicted"/>
<dbReference type="OrthoDB" id="9762169at2"/>
<evidence type="ECO:0000256" key="3">
    <source>
        <dbReference type="ARBA" id="ARBA00022679"/>
    </source>
</evidence>
<evidence type="ECO:0000256" key="8">
    <source>
        <dbReference type="ARBA" id="ARBA00048679"/>
    </source>
</evidence>
<evidence type="ECO:0000256" key="6">
    <source>
        <dbReference type="ARBA" id="ARBA00022840"/>
    </source>
</evidence>
<dbReference type="EMBL" id="CP023690">
    <property type="protein sequence ID" value="QEV62631.1"/>
    <property type="molecule type" value="Genomic_DNA"/>
</dbReference>
<evidence type="ECO:0000256" key="9">
    <source>
        <dbReference type="SAM" id="MobiDB-lite"/>
    </source>
</evidence>
<organism evidence="11 12">
    <name type="scientific">Streptomyces spectabilis</name>
    <dbReference type="NCBI Taxonomy" id="68270"/>
    <lineage>
        <taxon>Bacteria</taxon>
        <taxon>Bacillati</taxon>
        <taxon>Actinomycetota</taxon>
        <taxon>Actinomycetes</taxon>
        <taxon>Kitasatosporales</taxon>
        <taxon>Streptomycetaceae</taxon>
        <taxon>Streptomyces</taxon>
    </lineage>
</organism>
<dbReference type="InterPro" id="IPR000719">
    <property type="entry name" value="Prot_kinase_dom"/>
</dbReference>
<protein>
    <recommendedName>
        <fullName evidence="1">non-specific serine/threonine protein kinase</fullName>
        <ecNumber evidence="1">2.7.11.1</ecNumber>
    </recommendedName>
</protein>
<evidence type="ECO:0000313" key="12">
    <source>
        <dbReference type="Proteomes" id="UP000326505"/>
    </source>
</evidence>
<keyword evidence="6" id="KW-0067">ATP-binding</keyword>
<evidence type="ECO:0000256" key="2">
    <source>
        <dbReference type="ARBA" id="ARBA00022527"/>
    </source>
</evidence>
<dbReference type="EC" id="2.7.11.1" evidence="1"/>
<evidence type="ECO:0000256" key="7">
    <source>
        <dbReference type="ARBA" id="ARBA00047899"/>
    </source>
</evidence>
<keyword evidence="2 11" id="KW-0723">Serine/threonine-protein kinase</keyword>
<evidence type="ECO:0000313" key="11">
    <source>
        <dbReference type="EMBL" id="QEV62631.1"/>
    </source>
</evidence>
<evidence type="ECO:0000256" key="1">
    <source>
        <dbReference type="ARBA" id="ARBA00012513"/>
    </source>
</evidence>
<accession>A0A5P2XDT2</accession>
<keyword evidence="3" id="KW-0808">Transferase</keyword>
<dbReference type="GO" id="GO:0005524">
    <property type="term" value="F:ATP binding"/>
    <property type="evidence" value="ECO:0007669"/>
    <property type="project" value="UniProtKB-KW"/>
</dbReference>
<dbReference type="PANTHER" id="PTHR24363:SF0">
    <property type="entry name" value="SERINE_THREONINE KINASE LIKE DOMAIN CONTAINING 1"/>
    <property type="match status" value="1"/>
</dbReference>
<feature type="compositionally biased region" description="Basic and acidic residues" evidence="9">
    <location>
        <begin position="297"/>
        <end position="306"/>
    </location>
</feature>
<reference evidence="11 12" key="1">
    <citation type="submission" date="2017-09" db="EMBL/GenBank/DDBJ databases">
        <authorList>
            <person name="Lee N."/>
            <person name="Cho B.-K."/>
        </authorList>
    </citation>
    <scope>NUCLEOTIDE SEQUENCE [LARGE SCALE GENOMIC DNA]</scope>
    <source>
        <strain evidence="11 12">ATCC 27465</strain>
    </source>
</reference>
<dbReference type="GO" id="GO:0004674">
    <property type="term" value="F:protein serine/threonine kinase activity"/>
    <property type="evidence" value="ECO:0007669"/>
    <property type="project" value="UniProtKB-KW"/>
</dbReference>
<dbReference type="Gene3D" id="3.30.200.20">
    <property type="entry name" value="Phosphorylase Kinase, domain 1"/>
    <property type="match status" value="1"/>
</dbReference>
<dbReference type="SUPFAM" id="SSF56112">
    <property type="entry name" value="Protein kinase-like (PK-like)"/>
    <property type="match status" value="1"/>
</dbReference>
<feature type="domain" description="Protein kinase" evidence="10">
    <location>
        <begin position="26"/>
        <end position="285"/>
    </location>
</feature>
<dbReference type="PANTHER" id="PTHR24363">
    <property type="entry name" value="SERINE/THREONINE PROTEIN KINASE"/>
    <property type="match status" value="1"/>
</dbReference>
<comment type="catalytic activity">
    <reaction evidence="8">
        <text>L-seryl-[protein] + ATP = O-phospho-L-seryl-[protein] + ADP + H(+)</text>
        <dbReference type="Rhea" id="RHEA:17989"/>
        <dbReference type="Rhea" id="RHEA-COMP:9863"/>
        <dbReference type="Rhea" id="RHEA-COMP:11604"/>
        <dbReference type="ChEBI" id="CHEBI:15378"/>
        <dbReference type="ChEBI" id="CHEBI:29999"/>
        <dbReference type="ChEBI" id="CHEBI:30616"/>
        <dbReference type="ChEBI" id="CHEBI:83421"/>
        <dbReference type="ChEBI" id="CHEBI:456216"/>
        <dbReference type="EC" id="2.7.11.1"/>
    </reaction>
</comment>
<keyword evidence="5 11" id="KW-0418">Kinase</keyword>
<sequence>MLHFRAEERWMAVREIEEVGDVERRYEVLDMVGDGGQGDLFLGRDRNSGQKVALKLQKARDLGPESDFHWAGDELLKEGSRMMMLTGIQAIPEVIATGTHRRRRCLVMEFVEGHQLQKVLSAALPVKDPGTVAAVIGQLCEILAEVHDRNLVHCDLKPENVIVQPDGRLRLIDMGHAVVADQETEYARGTRGWASPEQSDACPSGLTRQADIFALGCILLEMTVMRLPYGGQDERAEEGTPVLPADRLAKLPPEYASLALWMVRWKAAERPADVREVFDRLRCYLPPLGSQRPSKPLRPDPTEYYRTHPPRL</sequence>
<dbReference type="AlphaFoldDB" id="A0A5P2XDT2"/>
<dbReference type="SMART" id="SM00220">
    <property type="entry name" value="S_TKc"/>
    <property type="match status" value="1"/>
</dbReference>
<evidence type="ECO:0000256" key="4">
    <source>
        <dbReference type="ARBA" id="ARBA00022741"/>
    </source>
</evidence>
<evidence type="ECO:0000259" key="10">
    <source>
        <dbReference type="PROSITE" id="PS50011"/>
    </source>
</evidence>
<evidence type="ECO:0000256" key="5">
    <source>
        <dbReference type="ARBA" id="ARBA00022777"/>
    </source>
</evidence>
<comment type="catalytic activity">
    <reaction evidence="7">
        <text>L-threonyl-[protein] + ATP = O-phospho-L-threonyl-[protein] + ADP + H(+)</text>
        <dbReference type="Rhea" id="RHEA:46608"/>
        <dbReference type="Rhea" id="RHEA-COMP:11060"/>
        <dbReference type="Rhea" id="RHEA-COMP:11605"/>
        <dbReference type="ChEBI" id="CHEBI:15378"/>
        <dbReference type="ChEBI" id="CHEBI:30013"/>
        <dbReference type="ChEBI" id="CHEBI:30616"/>
        <dbReference type="ChEBI" id="CHEBI:61977"/>
        <dbReference type="ChEBI" id="CHEBI:456216"/>
        <dbReference type="EC" id="2.7.11.1"/>
    </reaction>
</comment>
<dbReference type="InterPro" id="IPR011009">
    <property type="entry name" value="Kinase-like_dom_sf"/>
</dbReference>
<dbReference type="Pfam" id="PF00069">
    <property type="entry name" value="Pkinase"/>
    <property type="match status" value="1"/>
</dbReference>
<keyword evidence="4" id="KW-0547">Nucleotide-binding</keyword>
<dbReference type="PROSITE" id="PS00108">
    <property type="entry name" value="PROTEIN_KINASE_ST"/>
    <property type="match status" value="1"/>
</dbReference>
<feature type="region of interest" description="Disordered" evidence="9">
    <location>
        <begin position="289"/>
        <end position="312"/>
    </location>
</feature>